<accession>A0A974BXJ1</accession>
<proteinExistence type="predicted"/>
<name>A0A974BXJ1_XENLA</name>
<dbReference type="EMBL" id="CM004482">
    <property type="protein sequence ID" value="OCT62355.1"/>
    <property type="molecule type" value="Genomic_DNA"/>
</dbReference>
<reference evidence="2" key="1">
    <citation type="journal article" date="2016" name="Nature">
        <title>Genome evolution in the allotetraploid frog Xenopus laevis.</title>
        <authorList>
            <person name="Session A.M."/>
            <person name="Uno Y."/>
            <person name="Kwon T."/>
            <person name="Chapman J.A."/>
            <person name="Toyoda A."/>
            <person name="Takahashi S."/>
            <person name="Fukui A."/>
            <person name="Hikosaka A."/>
            <person name="Suzuki A."/>
            <person name="Kondo M."/>
            <person name="van Heeringen S.J."/>
            <person name="Quigley I."/>
            <person name="Heinz S."/>
            <person name="Ogino H."/>
            <person name="Ochi H."/>
            <person name="Hellsten U."/>
            <person name="Lyons J.B."/>
            <person name="Simakov O."/>
            <person name="Putnam N."/>
            <person name="Stites J."/>
            <person name="Kuroki Y."/>
            <person name="Tanaka T."/>
            <person name="Michiue T."/>
            <person name="Watanabe M."/>
            <person name="Bogdanovic O."/>
            <person name="Lister R."/>
            <person name="Georgiou G."/>
            <person name="Paranjpe S.S."/>
            <person name="van Kruijsbergen I."/>
            <person name="Shu S."/>
            <person name="Carlson J."/>
            <person name="Kinoshita T."/>
            <person name="Ohta Y."/>
            <person name="Mawaribuchi S."/>
            <person name="Jenkins J."/>
            <person name="Grimwood J."/>
            <person name="Schmutz J."/>
            <person name="Mitros T."/>
            <person name="Mozaffari S.V."/>
            <person name="Suzuki Y."/>
            <person name="Haramoto Y."/>
            <person name="Yamamoto T.S."/>
            <person name="Takagi C."/>
            <person name="Heald R."/>
            <person name="Miller K."/>
            <person name="Haudenschild C."/>
            <person name="Kitzman J."/>
            <person name="Nakayama T."/>
            <person name="Izutsu Y."/>
            <person name="Robert J."/>
            <person name="Fortriede J."/>
            <person name="Burns K."/>
            <person name="Lotay V."/>
            <person name="Karimi K."/>
            <person name="Yasuoka Y."/>
            <person name="Dichmann D.S."/>
            <person name="Flajnik M.F."/>
            <person name="Houston D.W."/>
            <person name="Shendure J."/>
            <person name="DuPasquier L."/>
            <person name="Vize P.D."/>
            <person name="Zorn A.M."/>
            <person name="Ito M."/>
            <person name="Marcotte E.M."/>
            <person name="Wallingford J.B."/>
            <person name="Ito Y."/>
            <person name="Asashima M."/>
            <person name="Ueno N."/>
            <person name="Matsuda Y."/>
            <person name="Veenstra G.J."/>
            <person name="Fujiyama A."/>
            <person name="Harland R.M."/>
            <person name="Taira M."/>
            <person name="Rokhsar D.S."/>
        </authorList>
    </citation>
    <scope>NUCLEOTIDE SEQUENCE [LARGE SCALE GENOMIC DNA]</scope>
    <source>
        <strain evidence="2">J</strain>
    </source>
</reference>
<protein>
    <submittedName>
        <fullName evidence="1">Uncharacterized protein</fullName>
    </submittedName>
</protein>
<dbReference type="Proteomes" id="UP000694892">
    <property type="component" value="Chromosome 9_10L"/>
</dbReference>
<sequence>MMCPNFNHYPVAPSPLHLQVYWSPLVSSLSPLMAALMGSVGKTFIRYSSCTKVHTLESCGAPWETCVKVKLLYTERSALLARSPTSSSLSRLATCANLIVCPAIWSQ</sequence>
<gene>
    <name evidence="1" type="ORF">XELAEV_18043435mg</name>
</gene>
<evidence type="ECO:0000313" key="1">
    <source>
        <dbReference type="EMBL" id="OCT62355.1"/>
    </source>
</evidence>
<dbReference type="AlphaFoldDB" id="A0A974BXJ1"/>
<evidence type="ECO:0000313" key="2">
    <source>
        <dbReference type="Proteomes" id="UP000694892"/>
    </source>
</evidence>
<organism evidence="1 2">
    <name type="scientific">Xenopus laevis</name>
    <name type="common">African clawed frog</name>
    <dbReference type="NCBI Taxonomy" id="8355"/>
    <lineage>
        <taxon>Eukaryota</taxon>
        <taxon>Metazoa</taxon>
        <taxon>Chordata</taxon>
        <taxon>Craniata</taxon>
        <taxon>Vertebrata</taxon>
        <taxon>Euteleostomi</taxon>
        <taxon>Amphibia</taxon>
        <taxon>Batrachia</taxon>
        <taxon>Anura</taxon>
        <taxon>Pipoidea</taxon>
        <taxon>Pipidae</taxon>
        <taxon>Xenopodinae</taxon>
        <taxon>Xenopus</taxon>
        <taxon>Xenopus</taxon>
    </lineage>
</organism>